<feature type="region of interest" description="Disordered" evidence="1">
    <location>
        <begin position="1"/>
        <end position="162"/>
    </location>
</feature>
<sequence>MPTETGMLAAWAGSTPSGIRAAEPASSRTVSASVPVPAAAAPKTRSPGAKASAPGPTPTTTPAASRPIAMGKRTGNPPCRCPERTLTSAGLTPAAVMRTRSWSGPGEGSSTVIIRATSGPPYSSYPRIRIMGPSNTRGGANTRGAAEVPRVVRGIRRRRAPG</sequence>
<reference evidence="2" key="1">
    <citation type="submission" date="2022-06" db="EMBL/GenBank/DDBJ databases">
        <title>Rothia sp. isolated from sandalwood seedling.</title>
        <authorList>
            <person name="Tuikhar N."/>
            <person name="Kirdat K."/>
            <person name="Thorat V."/>
            <person name="Swetha P."/>
            <person name="Padma S."/>
            <person name="Sundararaj R."/>
            <person name="Yadav A."/>
        </authorList>
    </citation>
    <scope>NUCLEOTIDE SEQUENCE</scope>
    <source>
        <strain evidence="2">AR01</strain>
    </source>
</reference>
<dbReference type="AlphaFoldDB" id="A0A9X2HHK9"/>
<name>A0A9X2HHK9_9MICC</name>
<comment type="caution">
    <text evidence="2">The sequence shown here is derived from an EMBL/GenBank/DDBJ whole genome shotgun (WGS) entry which is preliminary data.</text>
</comment>
<protein>
    <submittedName>
        <fullName evidence="2">Uncharacterized protein</fullName>
    </submittedName>
</protein>
<feature type="compositionally biased region" description="Low complexity" evidence="1">
    <location>
        <begin position="24"/>
        <end position="65"/>
    </location>
</feature>
<evidence type="ECO:0000256" key="1">
    <source>
        <dbReference type="SAM" id="MobiDB-lite"/>
    </source>
</evidence>
<accession>A0A9X2HHK9</accession>
<feature type="compositionally biased region" description="Basic residues" evidence="1">
    <location>
        <begin position="153"/>
        <end position="162"/>
    </location>
</feature>
<keyword evidence="3" id="KW-1185">Reference proteome</keyword>
<evidence type="ECO:0000313" key="3">
    <source>
        <dbReference type="Proteomes" id="UP001139502"/>
    </source>
</evidence>
<evidence type="ECO:0000313" key="2">
    <source>
        <dbReference type="EMBL" id="MCP3426692.1"/>
    </source>
</evidence>
<organism evidence="2 3">
    <name type="scientific">Rothia santali</name>
    <dbReference type="NCBI Taxonomy" id="2949643"/>
    <lineage>
        <taxon>Bacteria</taxon>
        <taxon>Bacillati</taxon>
        <taxon>Actinomycetota</taxon>
        <taxon>Actinomycetes</taxon>
        <taxon>Micrococcales</taxon>
        <taxon>Micrococcaceae</taxon>
        <taxon>Rothia</taxon>
    </lineage>
</organism>
<proteinExistence type="predicted"/>
<gene>
    <name evidence="2" type="ORF">NBM05_11935</name>
</gene>
<dbReference type="EMBL" id="JANAFB010000033">
    <property type="protein sequence ID" value="MCP3426692.1"/>
    <property type="molecule type" value="Genomic_DNA"/>
</dbReference>
<dbReference type="Proteomes" id="UP001139502">
    <property type="component" value="Unassembled WGS sequence"/>
</dbReference>